<evidence type="ECO:0000313" key="1">
    <source>
        <dbReference type="EMBL" id="MCL2895809.1"/>
    </source>
</evidence>
<evidence type="ECO:0008006" key="3">
    <source>
        <dbReference type="Google" id="ProtNLM"/>
    </source>
</evidence>
<proteinExistence type="predicted"/>
<gene>
    <name evidence="1" type="ORF">MFP26_24340</name>
</gene>
<dbReference type="EMBL" id="JAKPBZ010000116">
    <property type="protein sequence ID" value="MCL2895809.1"/>
    <property type="molecule type" value="Genomic_DNA"/>
</dbReference>
<organism evidence="1 2">
    <name type="scientific">Brenneria tiliae</name>
    <dbReference type="NCBI Taxonomy" id="2914984"/>
    <lineage>
        <taxon>Bacteria</taxon>
        <taxon>Pseudomonadati</taxon>
        <taxon>Pseudomonadota</taxon>
        <taxon>Gammaproteobacteria</taxon>
        <taxon>Enterobacterales</taxon>
        <taxon>Pectobacteriaceae</taxon>
        <taxon>Brenneria</taxon>
    </lineage>
</organism>
<reference evidence="1 2" key="1">
    <citation type="submission" date="2022-02" db="EMBL/GenBank/DDBJ databases">
        <title>Description of Brenneria tiliae sp. nov. isolated from symptomatic Tilia x moltkei and Tilia x europaea trees in the UK.</title>
        <authorList>
            <person name="Kile H."/>
        </authorList>
    </citation>
    <scope>NUCLEOTIDE SEQUENCE [LARGE SCALE GENOMIC DNA]</scope>
    <source>
        <strain evidence="1 2">MC1SB4.1</strain>
    </source>
</reference>
<name>A0ABT0N124_9GAMM</name>
<comment type="caution">
    <text evidence="1">The sequence shown here is derived from an EMBL/GenBank/DDBJ whole genome shotgun (WGS) entry which is preliminary data.</text>
</comment>
<protein>
    <recommendedName>
        <fullName evidence="3">Glycoside hydrolase</fullName>
    </recommendedName>
</protein>
<keyword evidence="2" id="KW-1185">Reference proteome</keyword>
<sequence length="530" mass="61335">MGFYPPLRLLEVNTPLIWHWPHFLEIISVIDKYRFNGLIIHQQNMLALLARPSAFSKGPGIENLHLERENTLSYLQRISDYCLAKNIQLWLQGEAFPQDAKIKQKFPEYFLSENNSVSGQFLTRFYSEIVDEAVAALPDISGLILSLQIPEFHEDQWKEGMKAMHRRLRRRGKKLVLRDYIDDSWPRRQLQSTLNSLPNDVRASIKATALGYRPGFANNPDVADFKGYKKWIEFDLWGIDYGWTLLPCMLADEIQGRLSWAQAVAGDELEAVSARISWEWLSNSSLLESINEVNLFGLSQIVGQSGESLNAGAIFLRWLAASGVDMRNKTRLDAVRKLFFSSYDWMCKTPYFLGRLLHHHSQIPLSFEHAVQLLHAETRSANWAQSFQPLFPPDDPAFGESQRQLLTLECQQMRFFAQHLRQSALEIQHARLLPEPLSSRLSSAWEYAWWYTELFNNAKLLIAGRLYMDNYGVTLAGRRSQLPQLAEAQRFANELQNWLIRHRHEHPHFLSILMVPERLTALTEDCRVPD</sequence>
<evidence type="ECO:0000313" key="2">
    <source>
        <dbReference type="Proteomes" id="UP001203069"/>
    </source>
</evidence>
<dbReference type="Proteomes" id="UP001203069">
    <property type="component" value="Unassembled WGS sequence"/>
</dbReference>
<accession>A0ABT0N124</accession>
<dbReference type="RefSeq" id="WP_249246641.1">
    <property type="nucleotide sequence ID" value="NZ_JAKPBZ010000116.1"/>
</dbReference>